<protein>
    <submittedName>
        <fullName evidence="1">Uncharacterized protein m052L</fullName>
    </submittedName>
</protein>
<organismHost>
    <name type="scientific">Paramecium bursaria</name>
    <dbReference type="NCBI Taxonomy" id="74790"/>
</organismHost>
<accession>A7ITD2</accession>
<gene>
    <name evidence="1" type="primary">m052L</name>
    <name evidence="1" type="ORF">MT325_m052L</name>
</gene>
<evidence type="ECO:0000313" key="1">
    <source>
        <dbReference type="EMBL" id="ABT13606.1"/>
    </source>
</evidence>
<sequence>MFEYKIVLATFDVNPVVGGTNDGSGEPPAPNMMPCNWDPSPAIPLAMTFPVTFVCPLTTQFDVCNSDVITFRVFTLPLADTLPIMSTLRFPVAIMP</sequence>
<name>A7ITD2_PBCVM</name>
<dbReference type="EMBL" id="DQ491001">
    <property type="protein sequence ID" value="ABT13606.1"/>
    <property type="molecule type" value="Genomic_DNA"/>
</dbReference>
<evidence type="ECO:0000313" key="2">
    <source>
        <dbReference type="Proteomes" id="UP000246715"/>
    </source>
</evidence>
<dbReference type="Proteomes" id="UP000246715">
    <property type="component" value="Segment"/>
</dbReference>
<reference evidence="1 2" key="1">
    <citation type="journal article" date="2007" name="Virology">
        <title>Sequence and annotation of the 314-kb MT325 and the 321-kb FR483 viruses that infect Chlorella Pbi.</title>
        <authorList>
            <person name="Fitzgerald L.A."/>
            <person name="Graves M.V."/>
            <person name="Li X."/>
            <person name="Feldblyum T."/>
            <person name="Hartigan J."/>
            <person name="Van Etten J.L."/>
        </authorList>
    </citation>
    <scope>NUCLEOTIDE SEQUENCE [LARGE SCALE GENOMIC DNA]</scope>
    <source>
        <strain evidence="1 2">MT325</strain>
    </source>
</reference>
<organism evidence="1 2">
    <name type="scientific">Paramecium bursaria Chlorella virus MT325</name>
    <name type="common">PBCV-MT325</name>
    <dbReference type="NCBI Taxonomy" id="346932"/>
    <lineage>
        <taxon>Viruses</taxon>
        <taxon>Varidnaviria</taxon>
        <taxon>Bamfordvirae</taxon>
        <taxon>Nucleocytoviricota</taxon>
        <taxon>Megaviricetes</taxon>
        <taxon>Algavirales</taxon>
        <taxon>Phycodnaviridae</taxon>
        <taxon>Chlorovirus</taxon>
        <taxon>Chlorovirus conductrix</taxon>
        <taxon>Paramecium bursaria Chlorella virus A1</taxon>
    </lineage>
</organism>
<proteinExistence type="predicted"/>